<evidence type="ECO:0000313" key="3">
    <source>
        <dbReference type="Proteomes" id="UP000198960"/>
    </source>
</evidence>
<accession>A0A1H8UR98</accession>
<gene>
    <name evidence="2" type="ORF">SAMN05660991_03012</name>
</gene>
<dbReference type="GO" id="GO:0016301">
    <property type="term" value="F:kinase activity"/>
    <property type="evidence" value="ECO:0007669"/>
    <property type="project" value="UniProtKB-KW"/>
</dbReference>
<dbReference type="Gene3D" id="3.30.200.20">
    <property type="entry name" value="Phosphorylase Kinase, domain 1"/>
    <property type="match status" value="1"/>
</dbReference>
<dbReference type="Proteomes" id="UP000198960">
    <property type="component" value="Unassembled WGS sequence"/>
</dbReference>
<reference evidence="3" key="1">
    <citation type="submission" date="2016-10" db="EMBL/GenBank/DDBJ databases">
        <authorList>
            <person name="Varghese N."/>
            <person name="Submissions S."/>
        </authorList>
    </citation>
    <scope>NUCLEOTIDE SEQUENCE [LARGE SCALE GENOMIC DNA]</scope>
    <source>
        <strain evidence="3">DSM 45413</strain>
    </source>
</reference>
<sequence>MTHPGLDLAALRARMVAVGVPVAGPLVAELVAGGRSNLTFSVTDGVSRWAVRRPPLAGLTASAHDVAREYRVTSALVGAVPVARPVDLCEDVSVTGAPFTVVEWVDGAVVRDRDDLAALSDDDVERTTAALVDVLVALHAVDVDAVGLRGLGRPEGFLERQVRLWRRQWDQVRTRDLPDLERLHGLLAAAVPAESAATVVHGDYRIDNAILSRSDPAQVLAVVDWELSTLGDPLTDVALMCVYRHPALDTILGIPAAWTSDRLPSADALAERYARGAGRDLAGWPFYLGLAHLKLAVIAEGIAHRAGAGADAGRDAARASEAVPELVAAGLAALGRRTTSST</sequence>
<keyword evidence="2" id="KW-0808">Transferase</keyword>
<dbReference type="CDD" id="cd05154">
    <property type="entry name" value="ACAD10_11_N-like"/>
    <property type="match status" value="1"/>
</dbReference>
<dbReference type="SUPFAM" id="SSF56112">
    <property type="entry name" value="Protein kinase-like (PK-like)"/>
    <property type="match status" value="1"/>
</dbReference>
<keyword evidence="3" id="KW-1185">Reference proteome</keyword>
<dbReference type="Pfam" id="PF01636">
    <property type="entry name" value="APH"/>
    <property type="match status" value="1"/>
</dbReference>
<protein>
    <submittedName>
        <fullName evidence="2">Predicted kinase, aminoglycoside phosphotransferase (APT) family</fullName>
    </submittedName>
</protein>
<dbReference type="Gene3D" id="3.90.1200.10">
    <property type="match status" value="1"/>
</dbReference>
<dbReference type="PANTHER" id="PTHR47829:SF1">
    <property type="entry name" value="HAD FAMILY PHOSPHATASE"/>
    <property type="match status" value="1"/>
</dbReference>
<dbReference type="InterPro" id="IPR011009">
    <property type="entry name" value="Kinase-like_dom_sf"/>
</dbReference>
<dbReference type="RefSeq" id="WP_211435673.1">
    <property type="nucleotide sequence ID" value="NZ_FOEE01000009.1"/>
</dbReference>
<evidence type="ECO:0000313" key="2">
    <source>
        <dbReference type="EMBL" id="SEP05444.1"/>
    </source>
</evidence>
<name>A0A1H8UR98_9ACTN</name>
<dbReference type="PANTHER" id="PTHR47829">
    <property type="entry name" value="HYDROLASE, PUTATIVE (AFU_ORTHOLOGUE AFUA_1G12880)-RELATED"/>
    <property type="match status" value="1"/>
</dbReference>
<dbReference type="EMBL" id="FOEE01000009">
    <property type="protein sequence ID" value="SEP05444.1"/>
    <property type="molecule type" value="Genomic_DNA"/>
</dbReference>
<dbReference type="InterPro" id="IPR041726">
    <property type="entry name" value="ACAD10_11_N"/>
</dbReference>
<feature type="domain" description="Aminoglycoside phosphotransferase" evidence="1">
    <location>
        <begin position="29"/>
        <end position="284"/>
    </location>
</feature>
<dbReference type="InterPro" id="IPR002575">
    <property type="entry name" value="Aminoglycoside_PTrfase"/>
</dbReference>
<dbReference type="InterPro" id="IPR052898">
    <property type="entry name" value="ACAD10-like"/>
</dbReference>
<organism evidence="2 3">
    <name type="scientific">Trujillonella endophytica</name>
    <dbReference type="NCBI Taxonomy" id="673521"/>
    <lineage>
        <taxon>Bacteria</taxon>
        <taxon>Bacillati</taxon>
        <taxon>Actinomycetota</taxon>
        <taxon>Actinomycetes</taxon>
        <taxon>Geodermatophilales</taxon>
        <taxon>Geodermatophilaceae</taxon>
        <taxon>Trujillonella</taxon>
    </lineage>
</organism>
<evidence type="ECO:0000259" key="1">
    <source>
        <dbReference type="Pfam" id="PF01636"/>
    </source>
</evidence>
<proteinExistence type="predicted"/>
<dbReference type="STRING" id="673521.SAMN05660991_03012"/>
<keyword evidence="2" id="KW-0418">Kinase</keyword>
<dbReference type="AlphaFoldDB" id="A0A1H8UR98"/>